<dbReference type="GO" id="GO:0071972">
    <property type="term" value="F:peptidoglycan L,D-transpeptidase activity"/>
    <property type="evidence" value="ECO:0007669"/>
    <property type="project" value="TreeGrafter"/>
</dbReference>
<keyword evidence="2" id="KW-1133">Transmembrane helix</keyword>
<keyword evidence="2" id="KW-0472">Membrane</keyword>
<dbReference type="AlphaFoldDB" id="A0A345XIY3"/>
<dbReference type="Proteomes" id="UP000254425">
    <property type="component" value="Chromosome"/>
</dbReference>
<sequence>MAHYDHDDYSYGPRPPRSRRRTVLGALAAVLVLTAAGFWGYGRLSGDGPEDPQIAAAQKPLQTFLDAWEAGDAKKAAAVADTPDTAESLLESVTGNLKPERTEISLGDGEKRSGTDVRFPFTVEMELPGVGDYSWDSQAKVQKKEGNWEVLFSTPMIHPRMVPGPTLALDPAGDRAAVLDATGSELEAASLVGSVDEKTGKGVAGLEAEYDKQLSGGAKKSVVIVDRANGNTVKTLKKGGGKKGSPVKTTIDPEVQKAAAEALDGVTKEAAIVAVDPRNGHVLAAANKPGGMNRALAGRYPPGSTFKVVTAAALLKGGMSPADRADCPKFSYVDGQRYENQDQFTLPAGTTFRESFAKSCNTFFVSSRGKLSSSALHDTAEAFGIGSTWDAGTTTYDGSVPVNTSDNDKAAATIGQGKVQASPLVMASVAATVKQGEFRQPVLVPAAAKDRHKTGASLDDRVLKDLRSMMREAVTTGAASKLKDAPGETHAKTGTAEFGNETPPRTHAWMIGYQGERNVAWAVLLADGGSGGSDAGPVAADFLENLG</sequence>
<name>A0A345XIY3_9ACTN</name>
<accession>A0A345XIY3</accession>
<dbReference type="InterPro" id="IPR012338">
    <property type="entry name" value="Beta-lactam/transpept-like"/>
</dbReference>
<dbReference type="RefSeq" id="WP_208875215.1">
    <property type="nucleotide sequence ID" value="NZ_CP031320.1"/>
</dbReference>
<feature type="transmembrane region" description="Helical" evidence="2">
    <location>
        <begin position="23"/>
        <end position="42"/>
    </location>
</feature>
<dbReference type="SUPFAM" id="SSF56601">
    <property type="entry name" value="beta-lactamase/transpeptidase-like"/>
    <property type="match status" value="1"/>
</dbReference>
<evidence type="ECO:0000256" key="2">
    <source>
        <dbReference type="SAM" id="Phobius"/>
    </source>
</evidence>
<dbReference type="GO" id="GO:0008658">
    <property type="term" value="F:penicillin binding"/>
    <property type="evidence" value="ECO:0007669"/>
    <property type="project" value="InterPro"/>
</dbReference>
<dbReference type="KEGG" id="sarm:DVA86_02000"/>
<gene>
    <name evidence="5" type="ORF">DVA86_02000</name>
</gene>
<feature type="region of interest" description="Disordered" evidence="1">
    <location>
        <begin position="477"/>
        <end position="503"/>
    </location>
</feature>
<dbReference type="Pfam" id="PF05223">
    <property type="entry name" value="MecA_N"/>
    <property type="match status" value="1"/>
</dbReference>
<dbReference type="Gene3D" id="3.90.1310.10">
    <property type="entry name" value="Penicillin-binding protein 2a (Domain 2)"/>
    <property type="match status" value="1"/>
</dbReference>
<dbReference type="PANTHER" id="PTHR30627:SF24">
    <property type="entry name" value="PENICILLIN-BINDING PROTEIN 4B"/>
    <property type="match status" value="1"/>
</dbReference>
<dbReference type="EMBL" id="CP031320">
    <property type="protein sequence ID" value="AXK31599.1"/>
    <property type="molecule type" value="Genomic_DNA"/>
</dbReference>
<dbReference type="InterPro" id="IPR001460">
    <property type="entry name" value="PCN-bd_Tpept"/>
</dbReference>
<dbReference type="InterPro" id="IPR050515">
    <property type="entry name" value="Beta-lactam/transpept"/>
</dbReference>
<organism evidence="5 6">
    <name type="scientific">Streptomyces armeniacus</name>
    <dbReference type="NCBI Taxonomy" id="83291"/>
    <lineage>
        <taxon>Bacteria</taxon>
        <taxon>Bacillati</taxon>
        <taxon>Actinomycetota</taxon>
        <taxon>Actinomycetes</taxon>
        <taxon>Kitasatosporales</taxon>
        <taxon>Streptomycetaceae</taxon>
        <taxon>Streptomyces</taxon>
    </lineage>
</organism>
<keyword evidence="6" id="KW-1185">Reference proteome</keyword>
<proteinExistence type="predicted"/>
<reference evidence="5 6" key="1">
    <citation type="submission" date="2018-07" db="EMBL/GenBank/DDBJ databases">
        <title>Draft genome of the type strain Streptomyces armeniacus ATCC 15676.</title>
        <authorList>
            <person name="Labana P."/>
            <person name="Gosse J.T."/>
            <person name="Boddy C.N."/>
        </authorList>
    </citation>
    <scope>NUCLEOTIDE SEQUENCE [LARGE SCALE GENOMIC DNA]</scope>
    <source>
        <strain evidence="5 6">ATCC 15676</strain>
    </source>
</reference>
<dbReference type="GO" id="GO:0046677">
    <property type="term" value="P:response to antibiotic"/>
    <property type="evidence" value="ECO:0007669"/>
    <property type="project" value="InterPro"/>
</dbReference>
<evidence type="ECO:0000313" key="6">
    <source>
        <dbReference type="Proteomes" id="UP000254425"/>
    </source>
</evidence>
<dbReference type="GO" id="GO:0005886">
    <property type="term" value="C:plasma membrane"/>
    <property type="evidence" value="ECO:0007669"/>
    <property type="project" value="TreeGrafter"/>
</dbReference>
<dbReference type="Gene3D" id="3.40.710.10">
    <property type="entry name" value="DD-peptidase/beta-lactamase superfamily"/>
    <property type="match status" value="1"/>
</dbReference>
<feature type="domain" description="Penicillin-binding protein transpeptidase" evidence="3">
    <location>
        <begin position="271"/>
        <end position="544"/>
    </location>
</feature>
<feature type="compositionally biased region" description="Basic and acidic residues" evidence="1">
    <location>
        <begin position="481"/>
        <end position="491"/>
    </location>
</feature>
<evidence type="ECO:0000259" key="4">
    <source>
        <dbReference type="Pfam" id="PF05223"/>
    </source>
</evidence>
<dbReference type="Pfam" id="PF00905">
    <property type="entry name" value="Transpeptidase"/>
    <property type="match status" value="1"/>
</dbReference>
<evidence type="ECO:0000259" key="3">
    <source>
        <dbReference type="Pfam" id="PF00905"/>
    </source>
</evidence>
<evidence type="ECO:0000256" key="1">
    <source>
        <dbReference type="SAM" id="MobiDB-lite"/>
    </source>
</evidence>
<evidence type="ECO:0000313" key="5">
    <source>
        <dbReference type="EMBL" id="AXK31599.1"/>
    </source>
</evidence>
<dbReference type="GO" id="GO:0071555">
    <property type="term" value="P:cell wall organization"/>
    <property type="evidence" value="ECO:0007669"/>
    <property type="project" value="TreeGrafter"/>
</dbReference>
<dbReference type="InterPro" id="IPR007887">
    <property type="entry name" value="MecA_N"/>
</dbReference>
<protein>
    <submittedName>
        <fullName evidence="5">PbsX family transcriptional regulator</fullName>
    </submittedName>
</protein>
<dbReference type="PANTHER" id="PTHR30627">
    <property type="entry name" value="PEPTIDOGLYCAN D,D-TRANSPEPTIDASE"/>
    <property type="match status" value="1"/>
</dbReference>
<keyword evidence="2" id="KW-0812">Transmembrane</keyword>
<feature type="domain" description="NTF2-like N-terminal transpeptidase" evidence="4">
    <location>
        <begin position="57"/>
        <end position="163"/>
    </location>
</feature>